<sequence length="306" mass="35669">MSSTQKPDNAGQYRRPAYANWPTIKLTQPPAGRYSPKTDEWFFLFCTQSVRGRIHNQDPKCRSFSIRKIMPHEVRNVDNFVHHRNVDADGKARYPLPPEGQPENVPRIFGGRPPVVEDDDDEDEDEDVSPLSTKTAEKKYWEEGYYFWTTNSPLGSFHALMRMKYDLGLLHRADIKLEKDRARWLEYRQFLERNSITDSGRLDQIPDGSKWLSLRPPSRPIPDTSKHALLIPVPPVKTPFWERIDKLLEPSRRMLSIFSDSITSGDQKKFALRAWEKTWSGEPIQLAKRTVDRVTEMWKDIGDEDD</sequence>
<feature type="compositionally biased region" description="Acidic residues" evidence="1">
    <location>
        <begin position="116"/>
        <end position="128"/>
    </location>
</feature>
<name>A0A8H5CNY0_9AGAR</name>
<comment type="caution">
    <text evidence="2">The sequence shown here is derived from an EMBL/GenBank/DDBJ whole genome shotgun (WGS) entry which is preliminary data.</text>
</comment>
<keyword evidence="3" id="KW-1185">Reference proteome</keyword>
<dbReference type="EMBL" id="JAACJM010000113">
    <property type="protein sequence ID" value="KAF5345336.1"/>
    <property type="molecule type" value="Genomic_DNA"/>
</dbReference>
<feature type="region of interest" description="Disordered" evidence="1">
    <location>
        <begin position="89"/>
        <end position="131"/>
    </location>
</feature>
<dbReference type="Proteomes" id="UP000559256">
    <property type="component" value="Unassembled WGS sequence"/>
</dbReference>
<dbReference type="OrthoDB" id="3171382at2759"/>
<reference evidence="2 3" key="1">
    <citation type="journal article" date="2020" name="ISME J.">
        <title>Uncovering the hidden diversity of litter-decomposition mechanisms in mushroom-forming fungi.</title>
        <authorList>
            <person name="Floudas D."/>
            <person name="Bentzer J."/>
            <person name="Ahren D."/>
            <person name="Johansson T."/>
            <person name="Persson P."/>
            <person name="Tunlid A."/>
        </authorList>
    </citation>
    <scope>NUCLEOTIDE SEQUENCE [LARGE SCALE GENOMIC DNA]</scope>
    <source>
        <strain evidence="2 3">CBS 291.85</strain>
    </source>
</reference>
<protein>
    <submittedName>
        <fullName evidence="2">Uncharacterized protein</fullName>
    </submittedName>
</protein>
<evidence type="ECO:0000313" key="2">
    <source>
        <dbReference type="EMBL" id="KAF5345336.1"/>
    </source>
</evidence>
<accession>A0A8H5CNY0</accession>
<organism evidence="2 3">
    <name type="scientific">Tetrapyrgos nigripes</name>
    <dbReference type="NCBI Taxonomy" id="182062"/>
    <lineage>
        <taxon>Eukaryota</taxon>
        <taxon>Fungi</taxon>
        <taxon>Dikarya</taxon>
        <taxon>Basidiomycota</taxon>
        <taxon>Agaricomycotina</taxon>
        <taxon>Agaricomycetes</taxon>
        <taxon>Agaricomycetidae</taxon>
        <taxon>Agaricales</taxon>
        <taxon>Marasmiineae</taxon>
        <taxon>Marasmiaceae</taxon>
        <taxon>Tetrapyrgos</taxon>
    </lineage>
</organism>
<evidence type="ECO:0000313" key="3">
    <source>
        <dbReference type="Proteomes" id="UP000559256"/>
    </source>
</evidence>
<dbReference type="AlphaFoldDB" id="A0A8H5CNY0"/>
<proteinExistence type="predicted"/>
<gene>
    <name evidence="2" type="ORF">D9758_008420</name>
</gene>
<evidence type="ECO:0000256" key="1">
    <source>
        <dbReference type="SAM" id="MobiDB-lite"/>
    </source>
</evidence>